<dbReference type="EMBL" id="AP022563">
    <property type="protein sequence ID" value="BBX18344.1"/>
    <property type="molecule type" value="Genomic_DNA"/>
</dbReference>
<dbReference type="KEGG" id="mdu:MDUV_32040"/>
<evidence type="ECO:0000313" key="1">
    <source>
        <dbReference type="EMBL" id="BBX18344.1"/>
    </source>
</evidence>
<keyword evidence="2" id="KW-1185">Reference proteome</keyword>
<sequence length="56" mass="6345">MTTPQVGATVIDLQSHSARRRARFDEAMRRHPAYASRMALTGDACSREATVHRFTR</sequence>
<reference evidence="1 2" key="1">
    <citation type="journal article" date="2019" name="Emerg. Microbes Infect.">
        <title>Comprehensive subspecies identification of 175 nontuberculous mycobacteria species based on 7547 genomic profiles.</title>
        <authorList>
            <person name="Matsumoto Y."/>
            <person name="Kinjo T."/>
            <person name="Motooka D."/>
            <person name="Nabeya D."/>
            <person name="Jung N."/>
            <person name="Uechi K."/>
            <person name="Horii T."/>
            <person name="Iida T."/>
            <person name="Fujita J."/>
            <person name="Nakamura S."/>
        </authorList>
    </citation>
    <scope>NUCLEOTIDE SEQUENCE [LARGE SCALE GENOMIC DNA]</scope>
    <source>
        <strain evidence="1 2">JCM 6396</strain>
    </source>
</reference>
<dbReference type="AlphaFoldDB" id="A0A7I7K444"/>
<name>A0A7I7K444_9MYCO</name>
<dbReference type="Proteomes" id="UP000467006">
    <property type="component" value="Chromosome"/>
</dbReference>
<evidence type="ECO:0000313" key="2">
    <source>
        <dbReference type="Proteomes" id="UP000467006"/>
    </source>
</evidence>
<accession>A0A7I7K444</accession>
<proteinExistence type="predicted"/>
<organism evidence="1 2">
    <name type="scientific">Mycolicibacterium duvalii</name>
    <dbReference type="NCBI Taxonomy" id="39688"/>
    <lineage>
        <taxon>Bacteria</taxon>
        <taxon>Bacillati</taxon>
        <taxon>Actinomycetota</taxon>
        <taxon>Actinomycetes</taxon>
        <taxon>Mycobacteriales</taxon>
        <taxon>Mycobacteriaceae</taxon>
        <taxon>Mycolicibacterium</taxon>
    </lineage>
</organism>
<dbReference type="RefSeq" id="WP_163722212.1">
    <property type="nucleotide sequence ID" value="NZ_AP022563.1"/>
</dbReference>
<protein>
    <submittedName>
        <fullName evidence="1">Uncharacterized protein</fullName>
    </submittedName>
</protein>
<gene>
    <name evidence="1" type="ORF">MDUV_32040</name>
</gene>